<comment type="caution">
    <text evidence="2">The sequence shown here is derived from an EMBL/GenBank/DDBJ whole genome shotgun (WGS) entry which is preliminary data.</text>
</comment>
<feature type="transmembrane region" description="Helical" evidence="1">
    <location>
        <begin position="94"/>
        <end position="112"/>
    </location>
</feature>
<evidence type="ECO:0000313" key="3">
    <source>
        <dbReference type="Proteomes" id="UP001589691"/>
    </source>
</evidence>
<sequence>MGEIVVGGKKNWPKPILFVIGFFLVYQPNFLGQSFSYLPMVMMAFITSLLILMLTPGELMNVFRNLAVFLIGISLSVLYYWIRAMLAGSDPRVLQNTAVMVNVLGLVIWLEILRKYFNFSNQKVLTWLLWLVVWQCIIAVIMMLDPSIRSEILSRTAAGVIDNQFIYGKRLYGISSDYTFFTPIYHSIIGLCAIYLGMNGNRRYYLFLPFCLFMIVMNGRTGLATLSLGFGILLFKRLFTSFRGVIQVALLVLFSIGITALALLVLQKIQPATYQWIIDGAMDTVTLIITGNKVGNYAQLAGSFLMVPVGIGAWLFGYGIRVYGENTANIFFGTSDIGYVNDLFMGGITYMLLLYGTGISYILSRTRLLNDSVRKSMLLIAFICIWALANYKGEAARSGLVLSSIIFLTYLFSTGPEEIEE</sequence>
<dbReference type="Proteomes" id="UP001589691">
    <property type="component" value="Unassembled WGS sequence"/>
</dbReference>
<feature type="transmembrane region" description="Helical" evidence="1">
    <location>
        <begin position="62"/>
        <end position="82"/>
    </location>
</feature>
<dbReference type="EMBL" id="JBHLZY010000020">
    <property type="protein sequence ID" value="MFB9769832.1"/>
    <property type="molecule type" value="Genomic_DNA"/>
</dbReference>
<feature type="transmembrane region" description="Helical" evidence="1">
    <location>
        <begin position="12"/>
        <end position="31"/>
    </location>
</feature>
<feature type="transmembrane region" description="Helical" evidence="1">
    <location>
        <begin position="204"/>
        <end position="233"/>
    </location>
</feature>
<accession>A0ABV5WUL4</accession>
<feature type="transmembrane region" description="Helical" evidence="1">
    <location>
        <begin position="178"/>
        <end position="197"/>
    </location>
</feature>
<name>A0ABV5WUL4_9LACO</name>
<keyword evidence="3" id="KW-1185">Reference proteome</keyword>
<feature type="transmembrane region" description="Helical" evidence="1">
    <location>
        <begin position="245"/>
        <end position="266"/>
    </location>
</feature>
<feature type="transmembrane region" description="Helical" evidence="1">
    <location>
        <begin position="37"/>
        <end position="55"/>
    </location>
</feature>
<feature type="transmembrane region" description="Helical" evidence="1">
    <location>
        <begin position="343"/>
        <end position="363"/>
    </location>
</feature>
<keyword evidence="1" id="KW-0472">Membrane</keyword>
<proteinExistence type="predicted"/>
<evidence type="ECO:0000256" key="1">
    <source>
        <dbReference type="SAM" id="Phobius"/>
    </source>
</evidence>
<keyword evidence="1" id="KW-0812">Transmembrane</keyword>
<evidence type="ECO:0000313" key="2">
    <source>
        <dbReference type="EMBL" id="MFB9769832.1"/>
    </source>
</evidence>
<keyword evidence="1" id="KW-1133">Transmembrane helix</keyword>
<protein>
    <submittedName>
        <fullName evidence="2">Polysaccharide polymerase</fullName>
    </submittedName>
</protein>
<reference evidence="2 3" key="1">
    <citation type="submission" date="2024-09" db="EMBL/GenBank/DDBJ databases">
        <authorList>
            <person name="Sun Q."/>
            <person name="Mori K."/>
        </authorList>
    </citation>
    <scope>NUCLEOTIDE SEQUENCE [LARGE SCALE GENOMIC DNA]</scope>
    <source>
        <strain evidence="2 3">TBRC 4576</strain>
    </source>
</reference>
<gene>
    <name evidence="2" type="ORF">ACFFLI_08145</name>
</gene>
<organism evidence="2 3">
    <name type="scientific">Lactiplantibacillus modestisalitolerans</name>
    <dbReference type="NCBI Taxonomy" id="1457219"/>
    <lineage>
        <taxon>Bacteria</taxon>
        <taxon>Bacillati</taxon>
        <taxon>Bacillota</taxon>
        <taxon>Bacilli</taxon>
        <taxon>Lactobacillales</taxon>
        <taxon>Lactobacillaceae</taxon>
        <taxon>Lactiplantibacillus</taxon>
    </lineage>
</organism>
<dbReference type="RefSeq" id="WP_137641553.1">
    <property type="nucleotide sequence ID" value="NZ_BJEA01000001.1"/>
</dbReference>
<feature type="transmembrane region" description="Helical" evidence="1">
    <location>
        <begin position="124"/>
        <end position="144"/>
    </location>
</feature>
<feature type="transmembrane region" description="Helical" evidence="1">
    <location>
        <begin position="300"/>
        <end position="323"/>
    </location>
</feature>